<keyword evidence="5" id="KW-0472">Membrane</keyword>
<dbReference type="GO" id="GO:0016020">
    <property type="term" value="C:membrane"/>
    <property type="evidence" value="ECO:0007669"/>
    <property type="project" value="UniProtKB-SubCell"/>
</dbReference>
<keyword evidence="3" id="KW-0812">Transmembrane</keyword>
<dbReference type="EMBL" id="CP014501">
    <property type="protein sequence ID" value="ANB11989.1"/>
    <property type="molecule type" value="Genomic_DNA"/>
</dbReference>
<reference evidence="6 7" key="1">
    <citation type="submission" date="2016-02" db="EMBL/GenBank/DDBJ databases">
        <title>Complete genome sequence and transcriptome regulation of the pentose utilising yeast Sugiyamaella lignohabitans.</title>
        <authorList>
            <person name="Bellasio M."/>
            <person name="Peymann A."/>
            <person name="Valli M."/>
            <person name="Sipitzky M."/>
            <person name="Graf A."/>
            <person name="Sauer M."/>
            <person name="Marx H."/>
            <person name="Mattanovich D."/>
        </authorList>
    </citation>
    <scope>NUCLEOTIDE SEQUENCE [LARGE SCALE GENOMIC DNA]</scope>
    <source>
        <strain evidence="6 7">CBS 10342</strain>
    </source>
</reference>
<dbReference type="RefSeq" id="XP_018734466.1">
    <property type="nucleotide sequence ID" value="XM_018879098.1"/>
</dbReference>
<evidence type="ECO:0000256" key="5">
    <source>
        <dbReference type="ARBA" id="ARBA00023136"/>
    </source>
</evidence>
<dbReference type="GO" id="GO:0022857">
    <property type="term" value="F:transmembrane transporter activity"/>
    <property type="evidence" value="ECO:0007669"/>
    <property type="project" value="TreeGrafter"/>
</dbReference>
<proteinExistence type="predicted"/>
<dbReference type="PANTHER" id="PTHR43791">
    <property type="entry name" value="PERMEASE-RELATED"/>
    <property type="match status" value="1"/>
</dbReference>
<dbReference type="GeneID" id="30034051"/>
<evidence type="ECO:0000256" key="3">
    <source>
        <dbReference type="ARBA" id="ARBA00022692"/>
    </source>
</evidence>
<dbReference type="Gene3D" id="1.20.1250.20">
    <property type="entry name" value="MFS general substrate transporter like domains"/>
    <property type="match status" value="1"/>
</dbReference>
<dbReference type="OrthoDB" id="1935484at2759"/>
<name>A0A167CQK8_9ASCO</name>
<evidence type="ECO:0000256" key="1">
    <source>
        <dbReference type="ARBA" id="ARBA00004141"/>
    </source>
</evidence>
<evidence type="ECO:0000256" key="2">
    <source>
        <dbReference type="ARBA" id="ARBA00022448"/>
    </source>
</evidence>
<protein>
    <recommendedName>
        <fullName evidence="8">Allantoate permease</fullName>
    </recommendedName>
</protein>
<accession>A0A167CQK8</accession>
<gene>
    <name evidence="6" type="ORF">AWJ20_217</name>
</gene>
<sequence>MTSPKSPNEKSVGAYRVDELSSSSLSIENEDLAVGQDNIFKDPAIYEHYKKVYEEANYECRHLLDPDFEWTPQEERKLVWKTEWRCCFVAFLFFFNLDIDRGNISSALGDNMLTDLKLTTNDYNLGSTINLVCFLSSELPSQLISKKLGPDVWIPLQMVLFSAIAMSQMAIQNRAGFFATRALLGALQGGVSYSSKSCFQHKLSNLVTVHT</sequence>
<organism evidence="6 7">
    <name type="scientific">Sugiyamaella lignohabitans</name>
    <dbReference type="NCBI Taxonomy" id="796027"/>
    <lineage>
        <taxon>Eukaryota</taxon>
        <taxon>Fungi</taxon>
        <taxon>Dikarya</taxon>
        <taxon>Ascomycota</taxon>
        <taxon>Saccharomycotina</taxon>
        <taxon>Dipodascomycetes</taxon>
        <taxon>Dipodascales</taxon>
        <taxon>Trichomonascaceae</taxon>
        <taxon>Sugiyamaella</taxon>
    </lineage>
</organism>
<evidence type="ECO:0008006" key="8">
    <source>
        <dbReference type="Google" id="ProtNLM"/>
    </source>
</evidence>
<dbReference type="KEGG" id="slb:AWJ20_217"/>
<dbReference type="PANTHER" id="PTHR43791:SF65">
    <property type="entry name" value="MAJOR FACILITATOR SUPERFAMILY (MFS) PROFILE DOMAIN-CONTAINING PROTEIN-RELATED"/>
    <property type="match status" value="1"/>
</dbReference>
<keyword evidence="7" id="KW-1185">Reference proteome</keyword>
<comment type="subcellular location">
    <subcellularLocation>
        <location evidence="1">Membrane</location>
        <topology evidence="1">Multi-pass membrane protein</topology>
    </subcellularLocation>
</comment>
<evidence type="ECO:0000256" key="4">
    <source>
        <dbReference type="ARBA" id="ARBA00022989"/>
    </source>
</evidence>
<evidence type="ECO:0000313" key="7">
    <source>
        <dbReference type="Proteomes" id="UP000189580"/>
    </source>
</evidence>
<dbReference type="SUPFAM" id="SSF103473">
    <property type="entry name" value="MFS general substrate transporter"/>
    <property type="match status" value="1"/>
</dbReference>
<dbReference type="Proteomes" id="UP000189580">
    <property type="component" value="Chromosome a"/>
</dbReference>
<evidence type="ECO:0000313" key="6">
    <source>
        <dbReference type="EMBL" id="ANB11989.1"/>
    </source>
</evidence>
<keyword evidence="4" id="KW-1133">Transmembrane helix</keyword>
<keyword evidence="2" id="KW-0813">Transport</keyword>
<dbReference type="AlphaFoldDB" id="A0A167CQK8"/>
<dbReference type="InterPro" id="IPR036259">
    <property type="entry name" value="MFS_trans_sf"/>
</dbReference>